<dbReference type="InterPro" id="IPR019734">
    <property type="entry name" value="TPR_rpt"/>
</dbReference>
<dbReference type="InterPro" id="IPR051685">
    <property type="entry name" value="Ycf3/AcsC/BcsC/TPR_MFPF"/>
</dbReference>
<comment type="caution">
    <text evidence="4">The sequence shown here is derived from an EMBL/GenBank/DDBJ whole genome shotgun (WGS) entry which is preliminary data.</text>
</comment>
<keyword evidence="1" id="KW-0677">Repeat</keyword>
<name>A0A852T795_9BACI</name>
<evidence type="ECO:0000313" key="5">
    <source>
        <dbReference type="Proteomes" id="UP000548423"/>
    </source>
</evidence>
<feature type="repeat" description="TPR" evidence="3">
    <location>
        <begin position="21"/>
        <end position="54"/>
    </location>
</feature>
<accession>A0A852T795</accession>
<dbReference type="PANTHER" id="PTHR44943:SF8">
    <property type="entry name" value="TPR REPEAT-CONTAINING PROTEIN MJ0263"/>
    <property type="match status" value="1"/>
</dbReference>
<evidence type="ECO:0000256" key="3">
    <source>
        <dbReference type="PROSITE-ProRule" id="PRU00339"/>
    </source>
</evidence>
<dbReference type="PANTHER" id="PTHR44943">
    <property type="entry name" value="CELLULOSE SYNTHASE OPERON PROTEIN C"/>
    <property type="match status" value="1"/>
</dbReference>
<feature type="repeat" description="TPR" evidence="3">
    <location>
        <begin position="187"/>
        <end position="220"/>
    </location>
</feature>
<keyword evidence="2 3" id="KW-0802">TPR repeat</keyword>
<dbReference type="InterPro" id="IPR011990">
    <property type="entry name" value="TPR-like_helical_dom_sf"/>
</dbReference>
<dbReference type="PROSITE" id="PS50005">
    <property type="entry name" value="TPR"/>
    <property type="match status" value="2"/>
</dbReference>
<dbReference type="AlphaFoldDB" id="A0A852T795"/>
<dbReference type="SMART" id="SM00028">
    <property type="entry name" value="TPR"/>
    <property type="match status" value="3"/>
</dbReference>
<evidence type="ECO:0000256" key="1">
    <source>
        <dbReference type="ARBA" id="ARBA00022737"/>
    </source>
</evidence>
<reference evidence="5" key="1">
    <citation type="submission" date="2020-07" db="EMBL/GenBank/DDBJ databases">
        <authorList>
            <person name="Partida-Martinez L."/>
            <person name="Huntemann M."/>
            <person name="Clum A."/>
            <person name="Wang J."/>
            <person name="Palaniappan K."/>
            <person name="Ritter S."/>
            <person name="Chen I.-M."/>
            <person name="Stamatis D."/>
            <person name="Reddy T."/>
            <person name="O'Malley R."/>
            <person name="Daum C."/>
            <person name="Shapiro N."/>
            <person name="Ivanova N."/>
            <person name="Kyrpides N."/>
            <person name="Woyke T."/>
        </authorList>
    </citation>
    <scope>NUCLEOTIDE SEQUENCE [LARGE SCALE GENOMIC DNA]</scope>
    <source>
        <strain evidence="5">AT2.8</strain>
    </source>
</reference>
<dbReference type="SUPFAM" id="SSF48452">
    <property type="entry name" value="TPR-like"/>
    <property type="match status" value="1"/>
</dbReference>
<evidence type="ECO:0000256" key="2">
    <source>
        <dbReference type="ARBA" id="ARBA00022803"/>
    </source>
</evidence>
<dbReference type="EMBL" id="JACCBX010000001">
    <property type="protein sequence ID" value="NYE03687.1"/>
    <property type="molecule type" value="Genomic_DNA"/>
</dbReference>
<dbReference type="Proteomes" id="UP000548423">
    <property type="component" value="Unassembled WGS sequence"/>
</dbReference>
<sequence>MVKDSKARIQKGKILSFVPTGEYYFTKGIKAYHRRDFKKAKKYLQRAMQLEPGEPMITCQLAIVSTELGEFENSNRLLHLILEDLDEDMAECHYFLANNYAHMGFFKDAYHHANMYLELDPNGDFNEDTHDLLELLSFEAEGLEDELYEQDDLIIKQEQARDLLESGYFPKAIELLNDVVEAYPEYWSAYNNLALAYFYLGKTKKAESILDDVLERNPGNLHALCNRLVFAHYQGKTMAVTRLMDSLKKIQPMLIDHQFKLGATFALIGEYESAYFWLKKLYKNGFEGDGPFYYWLSYSAYHTGFENFAKSIWKIVLEHTPDKEGYEPWNVEKPIANGFEDHSGSIFQKLESDYMEERLFALFLASVSGKVDEIFSSKRFYQNQKLTALEKNYVSLLKSGTPSAIVDAQEIAQVLYETHQPIGTVESGLYLMWFSVFVELAKSKSEFNLNNKRAWAGAMEYVWYKASNEKVSQQEIAKRYDISPATIGKYVKLVTQHLN</sequence>
<protein>
    <submittedName>
        <fullName evidence="4">Tetratricopeptide (TPR) repeat protein</fullName>
    </submittedName>
</protein>
<gene>
    <name evidence="4" type="ORF">F4694_000406</name>
</gene>
<reference evidence="5" key="2">
    <citation type="submission" date="2020-08" db="EMBL/GenBank/DDBJ databases">
        <title>The Agave Microbiome: Exploring the role of microbial communities in plant adaptations to desert environments.</title>
        <authorList>
            <person name="Partida-Martinez L.P."/>
        </authorList>
    </citation>
    <scope>NUCLEOTIDE SEQUENCE [LARGE SCALE GENOMIC DNA]</scope>
    <source>
        <strain evidence="5">AT2.8</strain>
    </source>
</reference>
<organism evidence="4 5">
    <name type="scientific">Neobacillus niacini</name>
    <dbReference type="NCBI Taxonomy" id="86668"/>
    <lineage>
        <taxon>Bacteria</taxon>
        <taxon>Bacillati</taxon>
        <taxon>Bacillota</taxon>
        <taxon>Bacilli</taxon>
        <taxon>Bacillales</taxon>
        <taxon>Bacillaceae</taxon>
        <taxon>Neobacillus</taxon>
    </lineage>
</organism>
<dbReference type="Gene3D" id="1.25.40.10">
    <property type="entry name" value="Tetratricopeptide repeat domain"/>
    <property type="match status" value="2"/>
</dbReference>
<proteinExistence type="predicted"/>
<evidence type="ECO:0000313" key="4">
    <source>
        <dbReference type="EMBL" id="NYE03687.1"/>
    </source>
</evidence>
<dbReference type="Pfam" id="PF13432">
    <property type="entry name" value="TPR_16"/>
    <property type="match status" value="1"/>
</dbReference>